<dbReference type="AlphaFoldDB" id="A0A1C7NN93"/>
<comment type="caution">
    <text evidence="9">The sequence shown here is derived from an EMBL/GenBank/DDBJ whole genome shotgun (WGS) entry which is preliminary data.</text>
</comment>
<reference evidence="9 10" key="1">
    <citation type="submission" date="2016-03" db="EMBL/GenBank/DDBJ databases">
        <title>Choanephora cucurbitarum.</title>
        <authorList>
            <person name="Min B."/>
            <person name="Park H."/>
            <person name="Park J.-H."/>
            <person name="Shin H.-D."/>
            <person name="Choi I.-G."/>
        </authorList>
    </citation>
    <scope>NUCLEOTIDE SEQUENCE [LARGE SCALE GENOMIC DNA]</scope>
    <source>
        <strain evidence="9 10">KUS-F28377</strain>
    </source>
</reference>
<dbReference type="Pfam" id="PF00999">
    <property type="entry name" value="Na_H_Exchanger"/>
    <property type="match status" value="1"/>
</dbReference>
<evidence type="ECO:0000256" key="7">
    <source>
        <dbReference type="SAM" id="Phobius"/>
    </source>
</evidence>
<dbReference type="InterPro" id="IPR038770">
    <property type="entry name" value="Na+/solute_symporter_sf"/>
</dbReference>
<feature type="domain" description="Cation/H+ exchanger transmembrane" evidence="8">
    <location>
        <begin position="35"/>
        <end position="268"/>
    </location>
</feature>
<evidence type="ECO:0000256" key="1">
    <source>
        <dbReference type="ARBA" id="ARBA00004141"/>
    </source>
</evidence>
<dbReference type="GO" id="GO:0015297">
    <property type="term" value="F:antiporter activity"/>
    <property type="evidence" value="ECO:0007669"/>
    <property type="project" value="InterPro"/>
</dbReference>
<dbReference type="OrthoDB" id="2687058at2759"/>
<dbReference type="InterPro" id="IPR050794">
    <property type="entry name" value="CPA2_transporter"/>
</dbReference>
<dbReference type="GO" id="GO:0016020">
    <property type="term" value="C:membrane"/>
    <property type="evidence" value="ECO:0007669"/>
    <property type="project" value="UniProtKB-SubCell"/>
</dbReference>
<dbReference type="GO" id="GO:1902600">
    <property type="term" value="P:proton transmembrane transport"/>
    <property type="evidence" value="ECO:0007669"/>
    <property type="project" value="InterPro"/>
</dbReference>
<dbReference type="InParanoid" id="A0A1C7NN93"/>
<feature type="transmembrane region" description="Helical" evidence="7">
    <location>
        <begin position="248"/>
        <end position="267"/>
    </location>
</feature>
<feature type="transmembrane region" description="Helical" evidence="7">
    <location>
        <begin position="209"/>
        <end position="228"/>
    </location>
</feature>
<gene>
    <name evidence="9" type="primary">kha1_0</name>
    <name evidence="9" type="ORF">A0J61_01398</name>
</gene>
<dbReference type="PANTHER" id="PTHR32468:SF0">
    <property type="entry name" value="K(+)_H(+) ANTIPORTER 1"/>
    <property type="match status" value="1"/>
</dbReference>
<keyword evidence="10" id="KW-1185">Reference proteome</keyword>
<protein>
    <submittedName>
        <fullName evidence="9">K(+)/H(+) antiporter 1</fullName>
    </submittedName>
</protein>
<evidence type="ECO:0000313" key="9">
    <source>
        <dbReference type="EMBL" id="OBZ90557.1"/>
    </source>
</evidence>
<name>A0A1C7NN93_9FUNG</name>
<keyword evidence="3 7" id="KW-0812">Transmembrane</keyword>
<evidence type="ECO:0000256" key="4">
    <source>
        <dbReference type="ARBA" id="ARBA00022989"/>
    </source>
</evidence>
<comment type="subcellular location">
    <subcellularLocation>
        <location evidence="1">Membrane</location>
        <topology evidence="1">Multi-pass membrane protein</topology>
    </subcellularLocation>
</comment>
<keyword evidence="6 7" id="KW-0472">Membrane</keyword>
<evidence type="ECO:0000313" key="10">
    <source>
        <dbReference type="Proteomes" id="UP000093000"/>
    </source>
</evidence>
<feature type="transmembrane region" description="Helical" evidence="7">
    <location>
        <begin position="185"/>
        <end position="203"/>
    </location>
</feature>
<dbReference type="Gene3D" id="1.20.1530.20">
    <property type="match status" value="1"/>
</dbReference>
<evidence type="ECO:0000256" key="6">
    <source>
        <dbReference type="ARBA" id="ARBA00023136"/>
    </source>
</evidence>
<keyword evidence="2" id="KW-0813">Transport</keyword>
<keyword evidence="5" id="KW-0406">Ion transport</keyword>
<accession>A0A1C7NN93</accession>
<dbReference type="PANTHER" id="PTHR32468">
    <property type="entry name" value="CATION/H + ANTIPORTER"/>
    <property type="match status" value="1"/>
</dbReference>
<feature type="transmembrane region" description="Helical" evidence="7">
    <location>
        <begin position="88"/>
        <end position="108"/>
    </location>
</feature>
<evidence type="ECO:0000256" key="5">
    <source>
        <dbReference type="ARBA" id="ARBA00023065"/>
    </source>
</evidence>
<sequence>MDTKAPPQAGIFSGLDPSEVNTANPITLFIIQTVIILVFCRILAVPLGYIRQPRVIAEVIGGIILGPSVLGRIPHFRETIFPKESLPFLNLVATMGLVFFLFQVGLEVDLRIVKRDWKKSFSIAVAGMALPFGLGAAVSVGLYRLQNDSSIPFSSFLLFLGVAMAITAFPVLARILAELKLLRTRVGAITMVLLALVVALLNSSGGLEALYVFLATAGYSLFLIVVIAPLYRKLAVYTDSFERGPSPLLMFVTLLIVLVSAFVTDVFG</sequence>
<feature type="transmembrane region" description="Helical" evidence="7">
    <location>
        <begin position="56"/>
        <end position="76"/>
    </location>
</feature>
<dbReference type="InterPro" id="IPR006153">
    <property type="entry name" value="Cation/H_exchanger_TM"/>
</dbReference>
<dbReference type="Proteomes" id="UP000093000">
    <property type="component" value="Unassembled WGS sequence"/>
</dbReference>
<dbReference type="STRING" id="101091.A0A1C7NN93"/>
<feature type="transmembrane region" description="Helical" evidence="7">
    <location>
        <begin position="120"/>
        <end position="145"/>
    </location>
</feature>
<proteinExistence type="predicted"/>
<evidence type="ECO:0000256" key="3">
    <source>
        <dbReference type="ARBA" id="ARBA00022692"/>
    </source>
</evidence>
<evidence type="ECO:0000259" key="8">
    <source>
        <dbReference type="Pfam" id="PF00999"/>
    </source>
</evidence>
<feature type="transmembrane region" description="Helical" evidence="7">
    <location>
        <begin position="151"/>
        <end position="173"/>
    </location>
</feature>
<keyword evidence="4 7" id="KW-1133">Transmembrane helix</keyword>
<evidence type="ECO:0000256" key="2">
    <source>
        <dbReference type="ARBA" id="ARBA00022448"/>
    </source>
</evidence>
<feature type="transmembrane region" description="Helical" evidence="7">
    <location>
        <begin position="26"/>
        <end position="44"/>
    </location>
</feature>
<dbReference type="EMBL" id="LUGH01000044">
    <property type="protein sequence ID" value="OBZ90557.1"/>
    <property type="molecule type" value="Genomic_DNA"/>
</dbReference>
<organism evidence="9 10">
    <name type="scientific">Choanephora cucurbitarum</name>
    <dbReference type="NCBI Taxonomy" id="101091"/>
    <lineage>
        <taxon>Eukaryota</taxon>
        <taxon>Fungi</taxon>
        <taxon>Fungi incertae sedis</taxon>
        <taxon>Mucoromycota</taxon>
        <taxon>Mucoromycotina</taxon>
        <taxon>Mucoromycetes</taxon>
        <taxon>Mucorales</taxon>
        <taxon>Mucorineae</taxon>
        <taxon>Choanephoraceae</taxon>
        <taxon>Choanephoroideae</taxon>
        <taxon>Choanephora</taxon>
    </lineage>
</organism>